<reference evidence="3" key="1">
    <citation type="journal article" date="2018" name="Nat. Genet.">
        <title>Extensive intraspecific gene order and gene structural variations between Mo17 and other maize genomes.</title>
        <authorList>
            <person name="Sun S."/>
            <person name="Zhou Y."/>
            <person name="Chen J."/>
            <person name="Shi J."/>
            <person name="Zhao H."/>
            <person name="Zhao H."/>
            <person name="Song W."/>
            <person name="Zhang M."/>
            <person name="Cui Y."/>
            <person name="Dong X."/>
            <person name="Liu H."/>
            <person name="Ma X."/>
            <person name="Jiao Y."/>
            <person name="Wang B."/>
            <person name="Wei X."/>
            <person name="Stein J.C."/>
            <person name="Glaubitz J.C."/>
            <person name="Lu F."/>
            <person name="Yu G."/>
            <person name="Liang C."/>
            <person name="Fengler K."/>
            <person name="Li B."/>
            <person name="Rafalski A."/>
            <person name="Schnable P.S."/>
            <person name="Ware D.H."/>
            <person name="Buckler E.S."/>
            <person name="Lai J."/>
        </authorList>
    </citation>
    <scope>NUCLEOTIDE SEQUENCE [LARGE SCALE GENOMIC DNA]</scope>
    <source>
        <tissue evidence="3">Seedling</tissue>
    </source>
</reference>
<evidence type="ECO:0000256" key="1">
    <source>
        <dbReference type="SAM" id="MobiDB-lite"/>
    </source>
</evidence>
<protein>
    <submittedName>
        <fullName evidence="3">Uncharacterized protein</fullName>
    </submittedName>
</protein>
<keyword evidence="2" id="KW-0732">Signal</keyword>
<feature type="signal peptide" evidence="2">
    <location>
        <begin position="1"/>
        <end position="34"/>
    </location>
</feature>
<feature type="compositionally biased region" description="Low complexity" evidence="1">
    <location>
        <begin position="92"/>
        <end position="107"/>
    </location>
</feature>
<comment type="caution">
    <text evidence="3">The sequence shown here is derived from an EMBL/GenBank/DDBJ whole genome shotgun (WGS) entry which is preliminary data.</text>
</comment>
<feature type="region of interest" description="Disordered" evidence="1">
    <location>
        <begin position="135"/>
        <end position="159"/>
    </location>
</feature>
<organism evidence="3">
    <name type="scientific">Zea mays</name>
    <name type="common">Maize</name>
    <dbReference type="NCBI Taxonomy" id="4577"/>
    <lineage>
        <taxon>Eukaryota</taxon>
        <taxon>Viridiplantae</taxon>
        <taxon>Streptophyta</taxon>
        <taxon>Embryophyta</taxon>
        <taxon>Tracheophyta</taxon>
        <taxon>Spermatophyta</taxon>
        <taxon>Magnoliopsida</taxon>
        <taxon>Liliopsida</taxon>
        <taxon>Poales</taxon>
        <taxon>Poaceae</taxon>
        <taxon>PACMAD clade</taxon>
        <taxon>Panicoideae</taxon>
        <taxon>Andropogonodae</taxon>
        <taxon>Andropogoneae</taxon>
        <taxon>Tripsacinae</taxon>
        <taxon>Zea</taxon>
    </lineage>
</organism>
<gene>
    <name evidence="3" type="ORF">Zm00014a_011689</name>
</gene>
<sequence length="159" mass="16771">MMSCTRRTSAMNLVVVTLLIVSLLTVHLPATACARQVAVLNPYKNELDSRGNKNLGEALAATASTDDDDGLAASGKVFPGRKLGAPSKKGTKAAVGATTTTTSAAGSRPRTVKMRAAAKHGGDEATEMYDMLRRDYTSKASRRRPINNGATPLQVNKKP</sequence>
<dbReference type="EMBL" id="NCVQ01000003">
    <property type="protein sequence ID" value="PWZ36976.1"/>
    <property type="molecule type" value="Genomic_DNA"/>
</dbReference>
<dbReference type="AlphaFoldDB" id="A0A3L6FQK2"/>
<dbReference type="Proteomes" id="UP000251960">
    <property type="component" value="Chromosome 2"/>
</dbReference>
<name>A0A3L6FQK2_MAIZE</name>
<dbReference type="ExpressionAtlas" id="A0A3L6FQK2">
    <property type="expression patterns" value="baseline"/>
</dbReference>
<evidence type="ECO:0000313" key="3">
    <source>
        <dbReference type="EMBL" id="PWZ36976.1"/>
    </source>
</evidence>
<proteinExistence type="predicted"/>
<feature type="compositionally biased region" description="Polar residues" evidence="1">
    <location>
        <begin position="148"/>
        <end position="159"/>
    </location>
</feature>
<evidence type="ECO:0000256" key="2">
    <source>
        <dbReference type="SAM" id="SignalP"/>
    </source>
</evidence>
<feature type="chain" id="PRO_5018072028" evidence="2">
    <location>
        <begin position="35"/>
        <end position="159"/>
    </location>
</feature>
<feature type="region of interest" description="Disordered" evidence="1">
    <location>
        <begin position="63"/>
        <end position="121"/>
    </location>
</feature>
<accession>A0A3L6FQK2</accession>